<sequence>MFGKLGAPEILLILVVVILLFGAKRLPGMARSLGQSMRILKSETKAMRTREDETTAQGSSPAQADFAGRVDSASQIAPARDLDTASGPKDTTARAHVQDAGVR</sequence>
<evidence type="ECO:0000256" key="10">
    <source>
        <dbReference type="SAM" id="MobiDB-lite"/>
    </source>
</evidence>
<comment type="subcellular location">
    <subcellularLocation>
        <location evidence="1 9">Cell membrane</location>
        <topology evidence="1 9">Single-pass membrane protein</topology>
    </subcellularLocation>
</comment>
<evidence type="ECO:0000313" key="11">
    <source>
        <dbReference type="EMBL" id="AVH60792.1"/>
    </source>
</evidence>
<dbReference type="PANTHER" id="PTHR42982:SF8">
    <property type="entry name" value="SEC-INDEPENDENT PROTEIN TRANSLOCASE PROTEIN TATA"/>
    <property type="match status" value="1"/>
</dbReference>
<evidence type="ECO:0000256" key="8">
    <source>
        <dbReference type="ARBA" id="ARBA00023136"/>
    </source>
</evidence>
<comment type="subunit">
    <text evidence="9">The Tat system comprises two distinct complexes: a TatABC complex, containing multiple copies of TatA, TatB and TatC subunits, and a separate TatA complex, containing only TatA subunits. Substrates initially bind to the TatABC complex, which probably triggers association of the separate TatA complex to form the active translocon.</text>
</comment>
<protein>
    <recommendedName>
        <fullName evidence="9">Sec-independent protein translocase protein TatA</fullName>
    </recommendedName>
</protein>
<dbReference type="InterPro" id="IPR006312">
    <property type="entry name" value="TatA/E"/>
</dbReference>
<evidence type="ECO:0000256" key="1">
    <source>
        <dbReference type="ARBA" id="ARBA00004162"/>
    </source>
</evidence>
<dbReference type="Proteomes" id="UP000238413">
    <property type="component" value="Chromosome"/>
</dbReference>
<keyword evidence="5 9" id="KW-0653">Protein transport</keyword>
<dbReference type="Pfam" id="PF02416">
    <property type="entry name" value="TatA_B_E"/>
    <property type="match status" value="1"/>
</dbReference>
<feature type="compositionally biased region" description="Basic and acidic residues" evidence="10">
    <location>
        <begin position="91"/>
        <end position="103"/>
    </location>
</feature>
<evidence type="ECO:0000256" key="7">
    <source>
        <dbReference type="ARBA" id="ARBA00023010"/>
    </source>
</evidence>
<evidence type="ECO:0000256" key="2">
    <source>
        <dbReference type="ARBA" id="ARBA00022448"/>
    </source>
</evidence>
<dbReference type="HAMAP" id="MF_00236">
    <property type="entry name" value="TatA_E"/>
    <property type="match status" value="1"/>
</dbReference>
<dbReference type="InterPro" id="IPR003369">
    <property type="entry name" value="TatA/B/E"/>
</dbReference>
<keyword evidence="2 9" id="KW-0813">Transport</keyword>
<keyword evidence="8 9" id="KW-0472">Membrane</keyword>
<dbReference type="EMBL" id="CP026652">
    <property type="protein sequence ID" value="AVH60792.1"/>
    <property type="molecule type" value="Genomic_DNA"/>
</dbReference>
<evidence type="ECO:0000256" key="4">
    <source>
        <dbReference type="ARBA" id="ARBA00022692"/>
    </source>
</evidence>
<feature type="region of interest" description="Disordered" evidence="10">
    <location>
        <begin position="45"/>
        <end position="103"/>
    </location>
</feature>
<evidence type="ECO:0000256" key="9">
    <source>
        <dbReference type="HAMAP-Rule" id="MF_00236"/>
    </source>
</evidence>
<evidence type="ECO:0000313" key="12">
    <source>
        <dbReference type="Proteomes" id="UP000238413"/>
    </source>
</evidence>
<dbReference type="Gene3D" id="1.20.5.3310">
    <property type="match status" value="1"/>
</dbReference>
<keyword evidence="3 9" id="KW-1003">Cell membrane</keyword>
<evidence type="ECO:0000256" key="6">
    <source>
        <dbReference type="ARBA" id="ARBA00022989"/>
    </source>
</evidence>
<dbReference type="NCBIfam" id="TIGR01411">
    <property type="entry name" value="tatAE"/>
    <property type="match status" value="1"/>
</dbReference>
<evidence type="ECO:0000256" key="5">
    <source>
        <dbReference type="ARBA" id="ARBA00022927"/>
    </source>
</evidence>
<comment type="similarity">
    <text evidence="9">Belongs to the TatA/E family.</text>
</comment>
<gene>
    <name evidence="9" type="primary">tatA</name>
    <name evidence="11" type="ORF">C4B68_39215</name>
</gene>
<reference evidence="11 12" key="1">
    <citation type="submission" date="2018-02" db="EMBL/GenBank/DDBJ databases">
        <title>Complete genome sequence of Streptomyces dengpaensis, the producer of angucyclines.</title>
        <authorList>
            <person name="Yumei L."/>
        </authorList>
    </citation>
    <scope>NUCLEOTIDE SEQUENCE [LARGE SCALE GENOMIC DNA]</scope>
    <source>
        <strain evidence="11 12">XZHG99</strain>
    </source>
</reference>
<keyword evidence="7 9" id="KW-0811">Translocation</keyword>
<name>A0ABN5IC85_9ACTN</name>
<dbReference type="NCBIfam" id="NF001854">
    <property type="entry name" value="PRK00575.1"/>
    <property type="match status" value="1"/>
</dbReference>
<keyword evidence="6 9" id="KW-1133">Transmembrane helix</keyword>
<keyword evidence="4 9" id="KW-0812">Transmembrane</keyword>
<dbReference type="PANTHER" id="PTHR42982">
    <property type="entry name" value="SEC-INDEPENDENT PROTEIN TRANSLOCASE PROTEIN TATA"/>
    <property type="match status" value="1"/>
</dbReference>
<dbReference type="RefSeq" id="WP_099506013.1">
    <property type="nucleotide sequence ID" value="NZ_CP026652.1"/>
</dbReference>
<comment type="function">
    <text evidence="9">Part of the twin-arginine translocation (Tat) system that transports large folded proteins containing a characteristic twin-arginine motif in their signal peptide across membranes. TatA could form the protein-conducting channel of the Tat system.</text>
</comment>
<evidence type="ECO:0000256" key="3">
    <source>
        <dbReference type="ARBA" id="ARBA00022475"/>
    </source>
</evidence>
<organism evidence="11 12">
    <name type="scientific">Streptomyces dengpaensis</name>
    <dbReference type="NCBI Taxonomy" id="2049881"/>
    <lineage>
        <taxon>Bacteria</taxon>
        <taxon>Bacillati</taxon>
        <taxon>Actinomycetota</taxon>
        <taxon>Actinomycetes</taxon>
        <taxon>Kitasatosporales</taxon>
        <taxon>Streptomycetaceae</taxon>
        <taxon>Streptomyces</taxon>
    </lineage>
</organism>
<accession>A0ABN5IC85</accession>
<keyword evidence="12" id="KW-1185">Reference proteome</keyword>
<proteinExistence type="inferred from homology"/>